<reference evidence="1 2" key="1">
    <citation type="journal article" date="2019" name="Commun. Biol.">
        <title>The bagworm genome reveals a unique fibroin gene that provides high tensile strength.</title>
        <authorList>
            <person name="Kono N."/>
            <person name="Nakamura H."/>
            <person name="Ohtoshi R."/>
            <person name="Tomita M."/>
            <person name="Numata K."/>
            <person name="Arakawa K."/>
        </authorList>
    </citation>
    <scope>NUCLEOTIDE SEQUENCE [LARGE SCALE GENOMIC DNA]</scope>
</reference>
<dbReference type="EMBL" id="BGZK01001295">
    <property type="protein sequence ID" value="GBP76604.1"/>
    <property type="molecule type" value="Genomic_DNA"/>
</dbReference>
<protein>
    <submittedName>
        <fullName evidence="1">Uncharacterized protein</fullName>
    </submittedName>
</protein>
<dbReference type="AlphaFoldDB" id="A0A4C1YNY6"/>
<sequence length="135" mass="15704">MSIYYALAGWSGNRERRDERTKRKRGKEKARGTTYRDAARLSTIGTAQAIIRIKRLEHEVALKSLEHSIFTALRIRLRQGPTSWWPEFDIFVRKEPSAEMVQNFCEKNISQKRMEELKCENLCLKSAAEKDAMGL</sequence>
<evidence type="ECO:0000313" key="2">
    <source>
        <dbReference type="Proteomes" id="UP000299102"/>
    </source>
</evidence>
<gene>
    <name evidence="1" type="ORF">EVAR_37718_1</name>
</gene>
<accession>A0A4C1YNY6</accession>
<keyword evidence="2" id="KW-1185">Reference proteome</keyword>
<evidence type="ECO:0000313" key="1">
    <source>
        <dbReference type="EMBL" id="GBP76604.1"/>
    </source>
</evidence>
<name>A0A4C1YNY6_EUMVA</name>
<organism evidence="1 2">
    <name type="scientific">Eumeta variegata</name>
    <name type="common">Bagworm moth</name>
    <name type="synonym">Eumeta japonica</name>
    <dbReference type="NCBI Taxonomy" id="151549"/>
    <lineage>
        <taxon>Eukaryota</taxon>
        <taxon>Metazoa</taxon>
        <taxon>Ecdysozoa</taxon>
        <taxon>Arthropoda</taxon>
        <taxon>Hexapoda</taxon>
        <taxon>Insecta</taxon>
        <taxon>Pterygota</taxon>
        <taxon>Neoptera</taxon>
        <taxon>Endopterygota</taxon>
        <taxon>Lepidoptera</taxon>
        <taxon>Glossata</taxon>
        <taxon>Ditrysia</taxon>
        <taxon>Tineoidea</taxon>
        <taxon>Psychidae</taxon>
        <taxon>Oiketicinae</taxon>
        <taxon>Eumeta</taxon>
    </lineage>
</organism>
<comment type="caution">
    <text evidence="1">The sequence shown here is derived from an EMBL/GenBank/DDBJ whole genome shotgun (WGS) entry which is preliminary data.</text>
</comment>
<proteinExistence type="predicted"/>
<dbReference type="Proteomes" id="UP000299102">
    <property type="component" value="Unassembled WGS sequence"/>
</dbReference>